<dbReference type="PANTHER" id="PTHR35092:SF1">
    <property type="entry name" value="CHLORINASE MJ1651"/>
    <property type="match status" value="1"/>
</dbReference>
<dbReference type="Gene3D" id="3.40.50.10790">
    <property type="entry name" value="S-adenosyl-l-methionine hydroxide adenosyltransferase, N-terminal"/>
    <property type="match status" value="1"/>
</dbReference>
<dbReference type="AlphaFoldDB" id="A0A7C5VM98"/>
<evidence type="ECO:0000256" key="2">
    <source>
        <dbReference type="ARBA" id="ARBA00024035"/>
    </source>
</evidence>
<feature type="domain" description="S-adenosyl-l-methionine hydroxide adenosyltransferase C-terminal" evidence="4">
    <location>
        <begin position="166"/>
        <end position="249"/>
    </location>
</feature>
<evidence type="ECO:0008006" key="6">
    <source>
        <dbReference type="Google" id="ProtNLM"/>
    </source>
</evidence>
<organism evidence="5">
    <name type="scientific">Fervidobacterium thailandense</name>
    <dbReference type="NCBI Taxonomy" id="1008305"/>
    <lineage>
        <taxon>Bacteria</taxon>
        <taxon>Thermotogati</taxon>
        <taxon>Thermotogota</taxon>
        <taxon>Thermotogae</taxon>
        <taxon>Thermotogales</taxon>
        <taxon>Fervidobacteriaceae</taxon>
        <taxon>Fervidobacterium</taxon>
    </lineage>
</organism>
<feature type="domain" description="S-adenosyl-l-methionine hydroxide adenosyltransferase N-terminal" evidence="3">
    <location>
        <begin position="2"/>
        <end position="138"/>
    </location>
</feature>
<dbReference type="PIRSF" id="PIRSF006779">
    <property type="entry name" value="UCP006779"/>
    <property type="match status" value="1"/>
</dbReference>
<dbReference type="PANTHER" id="PTHR35092">
    <property type="entry name" value="CHLORINASE MJ1651"/>
    <property type="match status" value="1"/>
</dbReference>
<dbReference type="InterPro" id="IPR002747">
    <property type="entry name" value="SAM_OH_AdoTrfase"/>
</dbReference>
<dbReference type="EMBL" id="DSZY01000006">
    <property type="protein sequence ID" value="HGU39803.1"/>
    <property type="molecule type" value="Genomic_DNA"/>
</dbReference>
<evidence type="ECO:0000259" key="4">
    <source>
        <dbReference type="Pfam" id="PF20257"/>
    </source>
</evidence>
<dbReference type="Pfam" id="PF20257">
    <property type="entry name" value="SAM_HAT_C"/>
    <property type="match status" value="1"/>
</dbReference>
<keyword evidence="1" id="KW-0949">S-adenosyl-L-methionine</keyword>
<evidence type="ECO:0000259" key="3">
    <source>
        <dbReference type="Pfam" id="PF01887"/>
    </source>
</evidence>
<evidence type="ECO:0000313" key="5">
    <source>
        <dbReference type="EMBL" id="HGU39803.1"/>
    </source>
</evidence>
<proteinExistence type="inferred from homology"/>
<dbReference type="InterPro" id="IPR046469">
    <property type="entry name" value="SAM_HAT_N"/>
</dbReference>
<evidence type="ECO:0000256" key="1">
    <source>
        <dbReference type="ARBA" id="ARBA00022691"/>
    </source>
</evidence>
<gene>
    <name evidence="5" type="ORF">ENT77_01170</name>
</gene>
<reference evidence="5" key="1">
    <citation type="journal article" date="2020" name="mSystems">
        <title>Genome- and Community-Level Interaction Insights into Carbon Utilization and Element Cycling Functions of Hydrothermarchaeota in Hydrothermal Sediment.</title>
        <authorList>
            <person name="Zhou Z."/>
            <person name="Liu Y."/>
            <person name="Xu W."/>
            <person name="Pan J."/>
            <person name="Luo Z.H."/>
            <person name="Li M."/>
        </authorList>
    </citation>
    <scope>NUCLEOTIDE SEQUENCE [LARGE SCALE GENOMIC DNA]</scope>
    <source>
        <strain evidence="5">SpSt-609</strain>
    </source>
</reference>
<protein>
    <recommendedName>
        <fullName evidence="6">SAM-dependent chlorinase/fluorinase</fullName>
    </recommendedName>
</protein>
<comment type="caution">
    <text evidence="5">The sequence shown here is derived from an EMBL/GenBank/DDBJ whole genome shotgun (WGS) entry which is preliminary data.</text>
</comment>
<dbReference type="InterPro" id="IPR023227">
    <property type="entry name" value="SAM_OH_AdoTrfase_C_sf"/>
</dbReference>
<dbReference type="SUPFAM" id="SSF101852">
    <property type="entry name" value="Bacterial fluorinating enzyme, C-terminal domain"/>
    <property type="match status" value="1"/>
</dbReference>
<accession>A0A7C5VM98</accession>
<name>A0A7C5VM98_9BACT</name>
<dbReference type="SUPFAM" id="SSF102522">
    <property type="entry name" value="Bacterial fluorinating enzyme, N-terminal domain"/>
    <property type="match status" value="1"/>
</dbReference>
<dbReference type="InterPro" id="IPR023228">
    <property type="entry name" value="SAM_OH_AdoTrfase_N_sf"/>
</dbReference>
<dbReference type="InterPro" id="IPR046470">
    <property type="entry name" value="SAM_HAT_C"/>
</dbReference>
<dbReference type="Pfam" id="PF01887">
    <property type="entry name" value="SAM_HAT_N"/>
    <property type="match status" value="1"/>
</dbReference>
<sequence length="254" mass="28880">MIVFMTDWGNSHYVGICKGVMRSITDVEIVDLTHNISPYNVREAMYVLDRSVDWFPEGTVFLTVVDYGVGTARKAIAVKTKKYYFVAPDNGLLTLVLERYEPEKVVELTNRKYHVGNSKTFHGRDIFSPAAAYISKGIFDELGTRLPNYATIPYKRAHRLDGVIIGEIAYFDRFGNVETNIPFEWLEDVSEARLKIGGKNYKITVVETYADVDEGELLIHEDSSGYVEIAVNKGSAREEYGWKDGQEIEISFNY</sequence>
<dbReference type="Gene3D" id="2.40.30.90">
    <property type="entry name" value="Bacterial fluorinating enzyme like"/>
    <property type="match status" value="1"/>
</dbReference>
<comment type="similarity">
    <text evidence="2">Belongs to the SAM hydrolase / SAM-dependent halogenase family.</text>
</comment>